<evidence type="ECO:0000256" key="1">
    <source>
        <dbReference type="ARBA" id="ARBA00007452"/>
    </source>
</evidence>
<evidence type="ECO:0000259" key="8">
    <source>
        <dbReference type="Pfam" id="PF11967"/>
    </source>
</evidence>
<keyword evidence="5 7" id="KW-0234">DNA repair</keyword>
<dbReference type="Proteomes" id="UP000032309">
    <property type="component" value="Unassembled WGS sequence"/>
</dbReference>
<dbReference type="Pfam" id="PF11967">
    <property type="entry name" value="RecO_N"/>
    <property type="match status" value="1"/>
</dbReference>
<dbReference type="SUPFAM" id="SSF50249">
    <property type="entry name" value="Nucleic acid-binding proteins"/>
    <property type="match status" value="1"/>
</dbReference>
<dbReference type="PANTHER" id="PTHR33991:SF1">
    <property type="entry name" value="DNA REPAIR PROTEIN RECO"/>
    <property type="match status" value="1"/>
</dbReference>
<dbReference type="InterPro" id="IPR042242">
    <property type="entry name" value="RecO_C"/>
</dbReference>
<dbReference type="PANTHER" id="PTHR33991">
    <property type="entry name" value="DNA REPAIR PROTEIN RECO"/>
    <property type="match status" value="1"/>
</dbReference>
<dbReference type="NCBIfam" id="TIGR00613">
    <property type="entry name" value="reco"/>
    <property type="match status" value="1"/>
</dbReference>
<dbReference type="RefSeq" id="WP_052563953.1">
    <property type="nucleotide sequence ID" value="NZ_BAFN01000001.1"/>
</dbReference>
<dbReference type="Gene3D" id="2.40.50.140">
    <property type="entry name" value="Nucleic acid-binding proteins"/>
    <property type="match status" value="1"/>
</dbReference>
<dbReference type="Pfam" id="PF02565">
    <property type="entry name" value="RecO_C"/>
    <property type="match status" value="1"/>
</dbReference>
<evidence type="ECO:0000256" key="4">
    <source>
        <dbReference type="ARBA" id="ARBA00023172"/>
    </source>
</evidence>
<dbReference type="EMBL" id="BAFN01000001">
    <property type="protein sequence ID" value="GAN33884.1"/>
    <property type="molecule type" value="Genomic_DNA"/>
</dbReference>
<sequence>MSIFRTEAVALGRTDYSDSSQIITFYTRDYGKIHTLAKGFKRTSGRYSSKAVDLLTYYQILFIKKTHTSLHTLTEAVLQDNYPMLRTDLDRYYMASCAAELVNEFTGENDPSEQLFDVFVNTLTGIARDTDAMISLLAFEIKMLKILGYLPEWGCCVNCKNSIPQISGVYFNAREGGILCRRCQVKFKNGIVVPAGAISIAGRFVDINLQRLERVRIQSSICVEIEKMLRYYINSLLNKGLNSWKYIKI</sequence>
<dbReference type="InterPro" id="IPR003717">
    <property type="entry name" value="RecO"/>
</dbReference>
<feature type="domain" description="DNA replication/recombination mediator RecO N-terminal" evidence="8">
    <location>
        <begin position="1"/>
        <end position="80"/>
    </location>
</feature>
<dbReference type="SUPFAM" id="SSF57863">
    <property type="entry name" value="ArfGap/RecO-like zinc finger"/>
    <property type="match status" value="1"/>
</dbReference>
<accession>A0ABQ0JZG4</accession>
<dbReference type="InterPro" id="IPR037278">
    <property type="entry name" value="ARFGAP/RecO"/>
</dbReference>
<keyword evidence="10" id="KW-1185">Reference proteome</keyword>
<name>A0ABQ0JZG4_9BACT</name>
<protein>
    <recommendedName>
        <fullName evidence="2 7">DNA repair protein RecO</fullName>
    </recommendedName>
    <alternativeName>
        <fullName evidence="6 7">Recombination protein O</fullName>
    </alternativeName>
</protein>
<gene>
    <name evidence="7" type="primary">recO</name>
    <name evidence="9" type="ORF">BROSI_A2419</name>
</gene>
<evidence type="ECO:0000256" key="3">
    <source>
        <dbReference type="ARBA" id="ARBA00022763"/>
    </source>
</evidence>
<reference evidence="10" key="1">
    <citation type="journal article" date="2015" name="Genome Announc.">
        <title>Draft Genome Sequence of an Anaerobic Ammonium-Oxidizing Bacterium, "Candidatus Brocadia sinica".</title>
        <authorList>
            <person name="Oshiki M."/>
            <person name="Shinyako-Hata K."/>
            <person name="Satoh H."/>
            <person name="Okabe S."/>
        </authorList>
    </citation>
    <scope>NUCLEOTIDE SEQUENCE [LARGE SCALE GENOMIC DNA]</scope>
    <source>
        <strain evidence="10">JPN1</strain>
    </source>
</reference>
<evidence type="ECO:0000313" key="10">
    <source>
        <dbReference type="Proteomes" id="UP000032309"/>
    </source>
</evidence>
<evidence type="ECO:0000256" key="5">
    <source>
        <dbReference type="ARBA" id="ARBA00023204"/>
    </source>
</evidence>
<dbReference type="InterPro" id="IPR022572">
    <property type="entry name" value="DNA_rep/recomb_RecO_N"/>
</dbReference>
<comment type="similarity">
    <text evidence="1 7">Belongs to the RecO family.</text>
</comment>
<keyword evidence="4 7" id="KW-0233">DNA recombination</keyword>
<comment type="function">
    <text evidence="7">Involved in DNA repair and RecF pathway recombination.</text>
</comment>
<dbReference type="HAMAP" id="MF_00201">
    <property type="entry name" value="RecO"/>
    <property type="match status" value="1"/>
</dbReference>
<evidence type="ECO:0000313" key="9">
    <source>
        <dbReference type="EMBL" id="GAN33884.1"/>
    </source>
</evidence>
<keyword evidence="3 7" id="KW-0227">DNA damage</keyword>
<comment type="caution">
    <text evidence="9">The sequence shown here is derived from an EMBL/GenBank/DDBJ whole genome shotgun (WGS) entry which is preliminary data.</text>
</comment>
<dbReference type="InterPro" id="IPR012340">
    <property type="entry name" value="NA-bd_OB-fold"/>
</dbReference>
<organism evidence="9 10">
    <name type="scientific">Candidatus Brocadia sinica JPN1</name>
    <dbReference type="NCBI Taxonomy" id="1197129"/>
    <lineage>
        <taxon>Bacteria</taxon>
        <taxon>Pseudomonadati</taxon>
        <taxon>Planctomycetota</taxon>
        <taxon>Candidatus Brocadiia</taxon>
        <taxon>Candidatus Brocadiales</taxon>
        <taxon>Candidatus Brocadiaceae</taxon>
        <taxon>Candidatus Brocadia</taxon>
    </lineage>
</organism>
<dbReference type="Gene3D" id="1.20.1440.120">
    <property type="entry name" value="Recombination protein O, C-terminal domain"/>
    <property type="match status" value="1"/>
</dbReference>
<evidence type="ECO:0000256" key="2">
    <source>
        <dbReference type="ARBA" id="ARBA00021310"/>
    </source>
</evidence>
<proteinExistence type="inferred from homology"/>
<evidence type="ECO:0000256" key="6">
    <source>
        <dbReference type="ARBA" id="ARBA00033409"/>
    </source>
</evidence>
<evidence type="ECO:0000256" key="7">
    <source>
        <dbReference type="HAMAP-Rule" id="MF_00201"/>
    </source>
</evidence>